<reference evidence="1 2" key="1">
    <citation type="submission" date="2020-08" db="EMBL/GenBank/DDBJ databases">
        <title>Sequencing the genomes of 1000 actinobacteria strains.</title>
        <authorList>
            <person name="Klenk H.-P."/>
        </authorList>
    </citation>
    <scope>NUCLEOTIDE SEQUENCE [LARGE SCALE GENOMIC DNA]</scope>
    <source>
        <strain evidence="1 2">DSM 44230</strain>
    </source>
</reference>
<gene>
    <name evidence="1" type="ORF">HNR67_007043</name>
</gene>
<dbReference type="EMBL" id="JACHMH010000001">
    <property type="protein sequence ID" value="MBB4680925.1"/>
    <property type="molecule type" value="Genomic_DNA"/>
</dbReference>
<protein>
    <submittedName>
        <fullName evidence="1">Uncharacterized protein</fullName>
    </submittedName>
</protein>
<name>A0A7W7CGY7_9PSEU</name>
<proteinExistence type="predicted"/>
<evidence type="ECO:0000313" key="2">
    <source>
        <dbReference type="Proteomes" id="UP000533598"/>
    </source>
</evidence>
<dbReference type="RefSeq" id="WP_185007078.1">
    <property type="nucleotide sequence ID" value="NZ_BAAAUI010000030.1"/>
</dbReference>
<dbReference type="Proteomes" id="UP000533598">
    <property type="component" value="Unassembled WGS sequence"/>
</dbReference>
<dbReference type="AlphaFoldDB" id="A0A7W7CGY7"/>
<comment type="caution">
    <text evidence="1">The sequence shown here is derived from an EMBL/GenBank/DDBJ whole genome shotgun (WGS) entry which is preliminary data.</text>
</comment>
<sequence>MITVALNQNAVAALRGPGLRTTALPTEPLHASLHTAVIEPGLARLSGALVFAALAGSGIPAGPDLTGRECLANKLHLSYHLPVSTGVPDDGSELDVDEGDQRLLLRQGILLGFAVCELAANLPEPVPVRSIVSVSRSAGTFRFHQVRDGEQWLTEDLDGYRAERIATVDLRPAPAP</sequence>
<accession>A0A7W7CGY7</accession>
<evidence type="ECO:0000313" key="1">
    <source>
        <dbReference type="EMBL" id="MBB4680925.1"/>
    </source>
</evidence>
<organism evidence="1 2">
    <name type="scientific">Crossiella cryophila</name>
    <dbReference type="NCBI Taxonomy" id="43355"/>
    <lineage>
        <taxon>Bacteria</taxon>
        <taxon>Bacillati</taxon>
        <taxon>Actinomycetota</taxon>
        <taxon>Actinomycetes</taxon>
        <taxon>Pseudonocardiales</taxon>
        <taxon>Pseudonocardiaceae</taxon>
        <taxon>Crossiella</taxon>
    </lineage>
</organism>
<keyword evidence="2" id="KW-1185">Reference proteome</keyword>